<evidence type="ECO:0000313" key="2">
    <source>
        <dbReference type="EMBL" id="CAJ1386483.1"/>
    </source>
</evidence>
<organism evidence="2 3">
    <name type="scientific">Effrenium voratum</name>
    <dbReference type="NCBI Taxonomy" id="2562239"/>
    <lineage>
        <taxon>Eukaryota</taxon>
        <taxon>Sar</taxon>
        <taxon>Alveolata</taxon>
        <taxon>Dinophyceae</taxon>
        <taxon>Suessiales</taxon>
        <taxon>Symbiodiniaceae</taxon>
        <taxon>Effrenium</taxon>
    </lineage>
</organism>
<keyword evidence="3" id="KW-1185">Reference proteome</keyword>
<sequence>MRPTDRAMPKLVRRTSAAGALGAKQIWLVFLLGLGHAFSLPRHSLPVSRWRKNSSHRVAAGDVRHFLAGDASPLLCEVGARVGQALPDKLKHKELFEAHAVAELAQRHLTQWRSEGLEVQTAVELCAGCGLVGIFLALLDRRLRVLQLDRRRSKLAAQLHEMADSWDLHERLGWRVADLRPAGEEAAEFEPGSLVLACHACGLLSDEAMAAAVAARLPLILLPCCYARNPKALVRAKRGHPSFAWPRYPWLERGAVNRLGRDAVDAARVSFLEQNAYKVVYDHIDAEITEFNRAIVAAPT</sequence>
<dbReference type="EMBL" id="CAUJNA010001374">
    <property type="protein sequence ID" value="CAJ1386483.1"/>
    <property type="molecule type" value="Genomic_DNA"/>
</dbReference>
<evidence type="ECO:0000313" key="3">
    <source>
        <dbReference type="Proteomes" id="UP001178507"/>
    </source>
</evidence>
<protein>
    <recommendedName>
        <fullName evidence="1">Methyltransferase domain-containing protein</fullName>
    </recommendedName>
</protein>
<accession>A0AA36IGV0</accession>
<reference evidence="2" key="1">
    <citation type="submission" date="2023-08" db="EMBL/GenBank/DDBJ databases">
        <authorList>
            <person name="Chen Y."/>
            <person name="Shah S."/>
            <person name="Dougan E. K."/>
            <person name="Thang M."/>
            <person name="Chan C."/>
        </authorList>
    </citation>
    <scope>NUCLEOTIDE SEQUENCE</scope>
</reference>
<dbReference type="Pfam" id="PF13679">
    <property type="entry name" value="Methyltransf_32"/>
    <property type="match status" value="1"/>
</dbReference>
<dbReference type="Proteomes" id="UP001178507">
    <property type="component" value="Unassembled WGS sequence"/>
</dbReference>
<name>A0AA36IGV0_9DINO</name>
<evidence type="ECO:0000259" key="1">
    <source>
        <dbReference type="Pfam" id="PF13679"/>
    </source>
</evidence>
<comment type="caution">
    <text evidence="2">The sequence shown here is derived from an EMBL/GenBank/DDBJ whole genome shotgun (WGS) entry which is preliminary data.</text>
</comment>
<dbReference type="InterPro" id="IPR025714">
    <property type="entry name" value="Methyltranfer_dom"/>
</dbReference>
<proteinExistence type="predicted"/>
<feature type="domain" description="Methyltransferase" evidence="1">
    <location>
        <begin position="103"/>
        <end position="227"/>
    </location>
</feature>
<dbReference type="AlphaFoldDB" id="A0AA36IGV0"/>
<gene>
    <name evidence="2" type="ORF">EVOR1521_LOCUS12811</name>
</gene>